<dbReference type="AlphaFoldDB" id="D5SK41"/>
<proteinExistence type="predicted"/>
<dbReference type="GeneID" id="93733909"/>
<protein>
    <submittedName>
        <fullName evidence="4">Favin-dependent oxidoreductase</fullName>
    </submittedName>
</protein>
<reference evidence="4 5" key="1">
    <citation type="journal article" date="2010" name="Genome Biol. Evol.">
        <title>The sequence of a 1.8-mb bacterial linear plasmid reveals a rich evolutionary reservoir of secondary metabolic pathways.</title>
        <authorList>
            <person name="Medema M.H."/>
            <person name="Trefzer A."/>
            <person name="Kovalchuk A."/>
            <person name="van den Berg M."/>
            <person name="Mueller U."/>
            <person name="Heijne W."/>
            <person name="Wu L."/>
            <person name="Alam M.T."/>
            <person name="Ronning C.M."/>
            <person name="Nierman W.C."/>
            <person name="Bovenberg R.A.L."/>
            <person name="Breitling R."/>
            <person name="Takano E."/>
        </authorList>
    </citation>
    <scope>NUCLEOTIDE SEQUENCE [LARGE SCALE GENOMIC DNA]</scope>
    <source>
        <strain evidence="5">ATCC 27064 / DSM 738 / JCM 4710 / NBRC 13307 / NCIMB 12785 / NRRL 3585 / VKM Ac-602</strain>
        <plasmid evidence="4">pSCL4</plasmid>
    </source>
</reference>
<dbReference type="InterPro" id="IPR036661">
    <property type="entry name" value="Luciferase-like_sf"/>
</dbReference>
<dbReference type="eggNOG" id="COG2141">
    <property type="taxonomic scope" value="Bacteria"/>
</dbReference>
<dbReference type="Pfam" id="PF00296">
    <property type="entry name" value="Bac_luciferase"/>
    <property type="match status" value="1"/>
</dbReference>
<dbReference type="GO" id="GO:0016705">
    <property type="term" value="F:oxidoreductase activity, acting on paired donors, with incorporation or reduction of molecular oxygen"/>
    <property type="evidence" value="ECO:0007669"/>
    <property type="project" value="InterPro"/>
</dbReference>
<dbReference type="Proteomes" id="UP000002357">
    <property type="component" value="Plasmid pSCL4"/>
</dbReference>
<organism evidence="4 5">
    <name type="scientific">Streptomyces clavuligerus</name>
    <dbReference type="NCBI Taxonomy" id="1901"/>
    <lineage>
        <taxon>Bacteria</taxon>
        <taxon>Bacillati</taxon>
        <taxon>Actinomycetota</taxon>
        <taxon>Actinomycetes</taxon>
        <taxon>Kitasatosporales</taxon>
        <taxon>Streptomycetaceae</taxon>
        <taxon>Streptomyces</taxon>
    </lineage>
</organism>
<keyword evidence="4" id="KW-0614">Plasmid</keyword>
<dbReference type="InterPro" id="IPR011251">
    <property type="entry name" value="Luciferase-like_dom"/>
</dbReference>
<feature type="domain" description="Luciferase-like" evidence="3">
    <location>
        <begin position="1"/>
        <end position="314"/>
    </location>
</feature>
<dbReference type="InterPro" id="IPR050766">
    <property type="entry name" value="Bact_Lucif_Oxidored"/>
</dbReference>
<dbReference type="OrthoDB" id="7903015at2"/>
<dbReference type="Gene3D" id="3.20.20.30">
    <property type="entry name" value="Luciferase-like domain"/>
    <property type="match status" value="1"/>
</dbReference>
<evidence type="ECO:0000256" key="2">
    <source>
        <dbReference type="ARBA" id="ARBA00023033"/>
    </source>
</evidence>
<evidence type="ECO:0000259" key="3">
    <source>
        <dbReference type="Pfam" id="PF00296"/>
    </source>
</evidence>
<sequence length="353" mass="38849">MRIGLNFLPTLGPDEVPAAEYYADCLHLCGAADRLGFSHVKAVEHYFHPWGGYSPDPIALLSAVAARTTRVRLVTGACVPAFSHPVKLAASLALLDNLSGGRLDAGFGRAFLPTEFDAFEVPMDQSKERMREGVDAVVRLWTDSDFRWDGTFHRFGPLPPLLPRPAQLPCPPVYVAATVSEDSFVWAGERGYHLMVIPIVASHQRLQELLKLYHEARAAHGHPGPGRLHVSYHAYLAPERSEALHEAERHFDDYRSKQLAAYASWRGVRSDQYPGYEKMEAAVRATSFTDLLDAGHVVVGSPADARDALRLVAERYPGAEVSLHVRFGDIAQRAAMRTVGLLGRDVLPALADV</sequence>
<dbReference type="GO" id="GO:0005829">
    <property type="term" value="C:cytosol"/>
    <property type="evidence" value="ECO:0007669"/>
    <property type="project" value="TreeGrafter"/>
</dbReference>
<gene>
    <name evidence="4" type="ORF">SCLAV_p0797</name>
</gene>
<evidence type="ECO:0000313" key="5">
    <source>
        <dbReference type="Proteomes" id="UP000002357"/>
    </source>
</evidence>
<dbReference type="GO" id="GO:0004497">
    <property type="term" value="F:monooxygenase activity"/>
    <property type="evidence" value="ECO:0007669"/>
    <property type="project" value="UniProtKB-KW"/>
</dbReference>
<dbReference type="PANTHER" id="PTHR30137:SF8">
    <property type="entry name" value="BLR5498 PROTEIN"/>
    <property type="match status" value="1"/>
</dbReference>
<keyword evidence="2" id="KW-0503">Monooxygenase</keyword>
<geneLocation type="plasmid" evidence="4 5">
    <name>pSCL4</name>
</geneLocation>
<evidence type="ECO:0000256" key="1">
    <source>
        <dbReference type="ARBA" id="ARBA00023002"/>
    </source>
</evidence>
<dbReference type="PANTHER" id="PTHR30137">
    <property type="entry name" value="LUCIFERASE-LIKE MONOOXYGENASE"/>
    <property type="match status" value="1"/>
</dbReference>
<accession>D5SK41</accession>
<dbReference type="EMBL" id="CM000914">
    <property type="protein sequence ID" value="EFG04284.2"/>
    <property type="molecule type" value="Genomic_DNA"/>
</dbReference>
<evidence type="ECO:0000313" key="4">
    <source>
        <dbReference type="EMBL" id="EFG04284.2"/>
    </source>
</evidence>
<keyword evidence="5" id="KW-1185">Reference proteome</keyword>
<keyword evidence="1" id="KW-0560">Oxidoreductase</keyword>
<dbReference type="RefSeq" id="WP_003963298.1">
    <property type="nucleotide sequence ID" value="NZ_CM000914.1"/>
</dbReference>
<dbReference type="SUPFAM" id="SSF51679">
    <property type="entry name" value="Bacterial luciferase-like"/>
    <property type="match status" value="1"/>
</dbReference>
<name>D5SK41_STRCL</name>